<evidence type="ECO:0000256" key="3">
    <source>
        <dbReference type="ARBA" id="ARBA00022692"/>
    </source>
</evidence>
<evidence type="ECO:0000256" key="5">
    <source>
        <dbReference type="ARBA" id="ARBA00023136"/>
    </source>
</evidence>
<organism evidence="9 11">
    <name type="scientific">Paenibacillus urinalis</name>
    <dbReference type="NCBI Taxonomy" id="521520"/>
    <lineage>
        <taxon>Bacteria</taxon>
        <taxon>Bacillati</taxon>
        <taxon>Bacillota</taxon>
        <taxon>Bacilli</taxon>
        <taxon>Bacillales</taxon>
        <taxon>Paenibacillaceae</taxon>
        <taxon>Paenibacillus</taxon>
    </lineage>
</organism>
<dbReference type="Proteomes" id="UP001220962">
    <property type="component" value="Chromosome"/>
</dbReference>
<evidence type="ECO:0000313" key="11">
    <source>
        <dbReference type="Proteomes" id="UP001220962"/>
    </source>
</evidence>
<evidence type="ECO:0000259" key="8">
    <source>
        <dbReference type="Pfam" id="PF04024"/>
    </source>
</evidence>
<dbReference type="PANTHER" id="PTHR33885">
    <property type="entry name" value="PHAGE SHOCK PROTEIN C"/>
    <property type="match status" value="1"/>
</dbReference>
<dbReference type="EMBL" id="CP118108">
    <property type="protein sequence ID" value="WDI01725.1"/>
    <property type="molecule type" value="Genomic_DNA"/>
</dbReference>
<feature type="transmembrane region" description="Helical" evidence="7">
    <location>
        <begin position="35"/>
        <end position="57"/>
    </location>
</feature>
<evidence type="ECO:0000256" key="1">
    <source>
        <dbReference type="ARBA" id="ARBA00004162"/>
    </source>
</evidence>
<dbReference type="Proteomes" id="UP001221519">
    <property type="component" value="Chromosome"/>
</dbReference>
<gene>
    <name evidence="9" type="ORF">PUW23_21275</name>
    <name evidence="10" type="ORF">PUW25_21165</name>
</gene>
<dbReference type="AlphaFoldDB" id="A0AAX3MWL5"/>
<keyword evidence="5 7" id="KW-0472">Membrane</keyword>
<evidence type="ECO:0000256" key="7">
    <source>
        <dbReference type="SAM" id="Phobius"/>
    </source>
</evidence>
<dbReference type="InterPro" id="IPR007168">
    <property type="entry name" value="Phageshock_PspC_N"/>
</dbReference>
<feature type="domain" description="Phage shock protein PspC N-terminal" evidence="8">
    <location>
        <begin position="3"/>
        <end position="60"/>
    </location>
</feature>
<sequence>MSKLYRSRRDKMVTGLLGGLSETLGIDSTLARLIFVVSIFFTGGVMIFLYFIAALVVPKEYIPPYDPYGPGPGPGAGGYYGKGNEYANQGGFASYREPQRDRFSGNRYQSSNAYEPKTDDLDSMMGDIEKKALKKEVEELRQKLSKYEKGDL</sequence>
<evidence type="ECO:0000313" key="12">
    <source>
        <dbReference type="Proteomes" id="UP001221519"/>
    </source>
</evidence>
<comment type="subcellular location">
    <subcellularLocation>
        <location evidence="1">Cell membrane</location>
        <topology evidence="1">Single-pass membrane protein</topology>
    </subcellularLocation>
</comment>
<keyword evidence="3 7" id="KW-0812">Transmembrane</keyword>
<keyword evidence="2" id="KW-1003">Cell membrane</keyword>
<keyword evidence="12" id="KW-1185">Reference proteome</keyword>
<dbReference type="GO" id="GO:0005886">
    <property type="term" value="C:plasma membrane"/>
    <property type="evidence" value="ECO:0007669"/>
    <property type="project" value="UniProtKB-SubCell"/>
</dbReference>
<dbReference type="InterPro" id="IPR052027">
    <property type="entry name" value="PspC"/>
</dbReference>
<reference evidence="9 12" key="1">
    <citation type="submission" date="2023-02" db="EMBL/GenBank/DDBJ databases">
        <title>Pathogen: clinical or host-associated sample.</title>
        <authorList>
            <person name="Hergert J."/>
            <person name="Casey R."/>
            <person name="Wagner J."/>
            <person name="Young E.L."/>
            <person name="Oakeson K.F."/>
        </authorList>
    </citation>
    <scope>NUCLEOTIDE SEQUENCE</scope>
    <source>
        <strain evidence="10 12">2022CK-00829</strain>
        <strain evidence="9">2022CK-00830</strain>
    </source>
</reference>
<dbReference type="PANTHER" id="PTHR33885:SF3">
    <property type="entry name" value="PHAGE SHOCK PROTEIN C"/>
    <property type="match status" value="1"/>
</dbReference>
<dbReference type="Pfam" id="PF04024">
    <property type="entry name" value="PspC"/>
    <property type="match status" value="1"/>
</dbReference>
<evidence type="ECO:0000256" key="6">
    <source>
        <dbReference type="SAM" id="MobiDB-lite"/>
    </source>
</evidence>
<evidence type="ECO:0000256" key="2">
    <source>
        <dbReference type="ARBA" id="ARBA00022475"/>
    </source>
</evidence>
<keyword evidence="4 7" id="KW-1133">Transmembrane helix</keyword>
<accession>A0AAX3MWL5</accession>
<name>A0AAX3MWL5_9BACL</name>
<feature type="region of interest" description="Disordered" evidence="6">
    <location>
        <begin position="96"/>
        <end position="122"/>
    </location>
</feature>
<evidence type="ECO:0000313" key="9">
    <source>
        <dbReference type="EMBL" id="WDH81996.1"/>
    </source>
</evidence>
<dbReference type="RefSeq" id="WP_274337485.1">
    <property type="nucleotide sequence ID" value="NZ_CP118101.1"/>
</dbReference>
<dbReference type="EMBL" id="CP118101">
    <property type="protein sequence ID" value="WDH81996.1"/>
    <property type="molecule type" value="Genomic_DNA"/>
</dbReference>
<proteinExistence type="predicted"/>
<evidence type="ECO:0000256" key="4">
    <source>
        <dbReference type="ARBA" id="ARBA00022989"/>
    </source>
</evidence>
<protein>
    <submittedName>
        <fullName evidence="9">PspC domain-containing protein</fullName>
    </submittedName>
</protein>
<evidence type="ECO:0000313" key="10">
    <source>
        <dbReference type="EMBL" id="WDI01725.1"/>
    </source>
</evidence>